<dbReference type="GO" id="GO:0004930">
    <property type="term" value="F:G protein-coupled receptor activity"/>
    <property type="evidence" value="ECO:0007669"/>
    <property type="project" value="UniProtKB-KW"/>
</dbReference>
<keyword evidence="6 9" id="KW-0675">Receptor</keyword>
<dbReference type="GeneID" id="108872902"/>
<evidence type="ECO:0000256" key="9">
    <source>
        <dbReference type="RuleBase" id="RU000688"/>
    </source>
</evidence>
<proteinExistence type="inferred from homology"/>
<keyword evidence="3 10" id="KW-1133">Transmembrane helix</keyword>
<feature type="domain" description="G-protein coupled receptors family 1 profile" evidence="11">
    <location>
        <begin position="59"/>
        <end position="273"/>
    </location>
</feature>
<evidence type="ECO:0000256" key="4">
    <source>
        <dbReference type="ARBA" id="ARBA00023040"/>
    </source>
</evidence>
<dbReference type="RefSeq" id="XP_018516327.1">
    <property type="nucleotide sequence ID" value="XM_018660811.2"/>
</dbReference>
<keyword evidence="4 9" id="KW-0297">G-protein coupled receptor</keyword>
<name>A0AAJ7L937_LATCA</name>
<evidence type="ECO:0000259" key="11">
    <source>
        <dbReference type="PROSITE" id="PS50262"/>
    </source>
</evidence>
<dbReference type="PANTHER" id="PTHR24232:SF85">
    <property type="entry name" value="G-PROTEIN COUPLED RECEPTOR 4"/>
    <property type="match status" value="1"/>
</dbReference>
<feature type="transmembrane region" description="Helical" evidence="10">
    <location>
        <begin position="181"/>
        <end position="209"/>
    </location>
</feature>
<dbReference type="GO" id="GO:0035025">
    <property type="term" value="P:positive regulation of Rho protein signal transduction"/>
    <property type="evidence" value="ECO:0007669"/>
    <property type="project" value="TreeGrafter"/>
</dbReference>
<dbReference type="GO" id="GO:0007200">
    <property type="term" value="P:phospholipase C-activating G protein-coupled receptor signaling pathway"/>
    <property type="evidence" value="ECO:0007669"/>
    <property type="project" value="TreeGrafter"/>
</dbReference>
<evidence type="ECO:0000313" key="13">
    <source>
        <dbReference type="RefSeq" id="XP_018516327.1"/>
    </source>
</evidence>
<evidence type="ECO:0000256" key="3">
    <source>
        <dbReference type="ARBA" id="ARBA00022989"/>
    </source>
</evidence>
<dbReference type="PANTHER" id="PTHR24232">
    <property type="entry name" value="G-PROTEIN COUPLED RECEPTOR"/>
    <property type="match status" value="1"/>
</dbReference>
<sequence>MENFYNNNTSQNTSDIDFYYDYDSNINTTNTTNITNSHYYNDKAQSIVYVVKCFIICIGLPLTLVAIHGVYSLVRTNHVAPIYIINLLISDLIQLCCMIVEVTKSENLTIREIFIFLYYFGLMASVGFMACVALERYLVIAWPLWYRFKRNIKISTVTCVVTWTLPLVFLIPFYLKVHLHILTSIFAVFLLLPLPLFLFVLVGTFNALSASRVPSDEKRRIVAVLFVVLLTYVLLFLPTTIWGLVEKARINVTFYYVSFTLIQFSPLADLFLYVFIRKGAVDKILASLCCCRMESNEFSMSTETE</sequence>
<feature type="transmembrane region" description="Helical" evidence="10">
    <location>
        <begin position="221"/>
        <end position="242"/>
    </location>
</feature>
<accession>A0AAJ7L937</accession>
<dbReference type="KEGG" id="lcf:108872902"/>
<gene>
    <name evidence="13" type="primary">LOC108872902</name>
</gene>
<evidence type="ECO:0000256" key="1">
    <source>
        <dbReference type="ARBA" id="ARBA00004141"/>
    </source>
</evidence>
<comment type="subcellular location">
    <subcellularLocation>
        <location evidence="1">Membrane</location>
        <topology evidence="1">Multi-pass membrane protein</topology>
    </subcellularLocation>
</comment>
<keyword evidence="8 9" id="KW-0807">Transducer</keyword>
<feature type="transmembrane region" description="Helical" evidence="10">
    <location>
        <begin position="254"/>
        <end position="276"/>
    </location>
</feature>
<dbReference type="PROSITE" id="PS50262">
    <property type="entry name" value="G_PROTEIN_RECEP_F1_2"/>
    <property type="match status" value="1"/>
</dbReference>
<dbReference type="PRINTS" id="PR00237">
    <property type="entry name" value="GPCRRHODOPSN"/>
</dbReference>
<evidence type="ECO:0000313" key="12">
    <source>
        <dbReference type="Proteomes" id="UP000694890"/>
    </source>
</evidence>
<evidence type="ECO:0000256" key="8">
    <source>
        <dbReference type="ARBA" id="ARBA00023224"/>
    </source>
</evidence>
<protein>
    <submittedName>
        <fullName evidence="13">Proteinase-activated receptor 2</fullName>
    </submittedName>
</protein>
<evidence type="ECO:0000256" key="7">
    <source>
        <dbReference type="ARBA" id="ARBA00023180"/>
    </source>
</evidence>
<feature type="transmembrane region" description="Helical" evidence="10">
    <location>
        <begin position="154"/>
        <end position="175"/>
    </location>
</feature>
<feature type="transmembrane region" description="Helical" evidence="10">
    <location>
        <begin position="83"/>
        <end position="101"/>
    </location>
</feature>
<evidence type="ECO:0000256" key="5">
    <source>
        <dbReference type="ARBA" id="ARBA00023136"/>
    </source>
</evidence>
<dbReference type="PROSITE" id="PS00237">
    <property type="entry name" value="G_PROTEIN_RECEP_F1_1"/>
    <property type="match status" value="1"/>
</dbReference>
<organism evidence="12 13">
    <name type="scientific">Lates calcarifer</name>
    <name type="common">Barramundi</name>
    <name type="synonym">Holocentrus calcarifer</name>
    <dbReference type="NCBI Taxonomy" id="8187"/>
    <lineage>
        <taxon>Eukaryota</taxon>
        <taxon>Metazoa</taxon>
        <taxon>Chordata</taxon>
        <taxon>Craniata</taxon>
        <taxon>Vertebrata</taxon>
        <taxon>Euteleostomi</taxon>
        <taxon>Actinopterygii</taxon>
        <taxon>Neopterygii</taxon>
        <taxon>Teleostei</taxon>
        <taxon>Neoteleostei</taxon>
        <taxon>Acanthomorphata</taxon>
        <taxon>Carangaria</taxon>
        <taxon>Carangaria incertae sedis</taxon>
        <taxon>Centropomidae</taxon>
        <taxon>Lates</taxon>
    </lineage>
</organism>
<dbReference type="Proteomes" id="UP000694890">
    <property type="component" value="Linkage group LG16_LG22"/>
</dbReference>
<dbReference type="InterPro" id="IPR000276">
    <property type="entry name" value="GPCR_Rhodpsn"/>
</dbReference>
<dbReference type="InterPro" id="IPR017452">
    <property type="entry name" value="GPCR_Rhodpsn_7TM"/>
</dbReference>
<evidence type="ECO:0000256" key="6">
    <source>
        <dbReference type="ARBA" id="ARBA00023170"/>
    </source>
</evidence>
<keyword evidence="2 9" id="KW-0812">Transmembrane</keyword>
<feature type="transmembrane region" description="Helical" evidence="10">
    <location>
        <begin position="47"/>
        <end position="71"/>
    </location>
</feature>
<dbReference type="SUPFAM" id="SSF81321">
    <property type="entry name" value="Family A G protein-coupled receptor-like"/>
    <property type="match status" value="1"/>
</dbReference>
<comment type="similarity">
    <text evidence="9">Belongs to the G-protein coupled receptor 1 family.</text>
</comment>
<evidence type="ECO:0000256" key="10">
    <source>
        <dbReference type="SAM" id="Phobius"/>
    </source>
</evidence>
<dbReference type="Pfam" id="PF00001">
    <property type="entry name" value="7tm_1"/>
    <property type="match status" value="1"/>
</dbReference>
<dbReference type="GO" id="GO:0005886">
    <property type="term" value="C:plasma membrane"/>
    <property type="evidence" value="ECO:0007669"/>
    <property type="project" value="TreeGrafter"/>
</dbReference>
<evidence type="ECO:0000256" key="2">
    <source>
        <dbReference type="ARBA" id="ARBA00022692"/>
    </source>
</evidence>
<reference evidence="13" key="1">
    <citation type="submission" date="2025-08" db="UniProtKB">
        <authorList>
            <consortium name="RefSeq"/>
        </authorList>
    </citation>
    <scope>IDENTIFICATION</scope>
    <source>
        <tissue evidence="13">Brain</tissue>
    </source>
</reference>
<dbReference type="AlphaFoldDB" id="A0AAJ7L937"/>
<keyword evidence="7" id="KW-0325">Glycoprotein</keyword>
<feature type="transmembrane region" description="Helical" evidence="10">
    <location>
        <begin position="113"/>
        <end position="134"/>
    </location>
</feature>
<dbReference type="Gene3D" id="1.20.1070.10">
    <property type="entry name" value="Rhodopsin 7-helix transmembrane proteins"/>
    <property type="match status" value="1"/>
</dbReference>
<keyword evidence="5 10" id="KW-0472">Membrane</keyword>